<dbReference type="AlphaFoldDB" id="A0A8J2M380"/>
<protein>
    <submittedName>
        <fullName evidence="1">Uncharacterized protein</fullName>
    </submittedName>
</protein>
<evidence type="ECO:0000313" key="1">
    <source>
        <dbReference type="EMBL" id="CAG9534989.1"/>
    </source>
</evidence>
<comment type="caution">
    <text evidence="1">The sequence shown here is derived from an EMBL/GenBank/DDBJ whole genome shotgun (WGS) entry which is preliminary data.</text>
</comment>
<proteinExistence type="predicted"/>
<dbReference type="EMBL" id="CAKAEH010001346">
    <property type="protein sequence ID" value="CAG9534989.1"/>
    <property type="molecule type" value="Genomic_DNA"/>
</dbReference>
<gene>
    <name evidence="1" type="ORF">CJOHNSTONI_LOCUS5075</name>
</gene>
<dbReference type="Proteomes" id="UP000746747">
    <property type="component" value="Unassembled WGS sequence"/>
</dbReference>
<organism evidence="1 2">
    <name type="scientific">Cercopithifilaria johnstoni</name>
    <dbReference type="NCBI Taxonomy" id="2874296"/>
    <lineage>
        <taxon>Eukaryota</taxon>
        <taxon>Metazoa</taxon>
        <taxon>Ecdysozoa</taxon>
        <taxon>Nematoda</taxon>
        <taxon>Chromadorea</taxon>
        <taxon>Rhabditida</taxon>
        <taxon>Spirurina</taxon>
        <taxon>Spiruromorpha</taxon>
        <taxon>Filarioidea</taxon>
        <taxon>Onchocercidae</taxon>
        <taxon>Cercopithifilaria</taxon>
    </lineage>
</organism>
<accession>A0A8J2M380</accession>
<reference evidence="1" key="1">
    <citation type="submission" date="2021-09" db="EMBL/GenBank/DDBJ databases">
        <authorList>
            <consortium name="Pathogen Informatics"/>
        </authorList>
    </citation>
    <scope>NUCLEOTIDE SEQUENCE</scope>
</reference>
<evidence type="ECO:0000313" key="2">
    <source>
        <dbReference type="Proteomes" id="UP000746747"/>
    </source>
</evidence>
<name>A0A8J2M380_9BILA</name>
<keyword evidence="2" id="KW-1185">Reference proteome</keyword>
<sequence>MLAVVLHVIVTLEALKSDRTQSMDTLRKYVCKLTVIVEARSNICSILLGNQNSGINVRNPNSGIDAIACGVDNVPNKEAGNKMDRRYSELITLVSDLFCKIVTAVMHCLVLQILFNFLNGFMTLVMENACLRSGKFSYLSALGIVYTRCPFITLDGFNDGN</sequence>